<keyword evidence="10" id="KW-1185">Reference proteome</keyword>
<evidence type="ECO:0000259" key="7">
    <source>
        <dbReference type="PROSITE" id="PS50110"/>
    </source>
</evidence>
<dbReference type="GO" id="GO:0032993">
    <property type="term" value="C:protein-DNA complex"/>
    <property type="evidence" value="ECO:0007669"/>
    <property type="project" value="TreeGrafter"/>
</dbReference>
<accession>A0A1I1GHQ7</accession>
<reference evidence="10" key="1">
    <citation type="submission" date="2016-10" db="EMBL/GenBank/DDBJ databases">
        <authorList>
            <person name="Varghese N."/>
            <person name="Submissions S."/>
        </authorList>
    </citation>
    <scope>NUCLEOTIDE SEQUENCE [LARGE SCALE GENOMIC DNA]</scope>
    <source>
        <strain evidence="10">DSM 23439</strain>
    </source>
</reference>
<dbReference type="Gene3D" id="6.10.250.690">
    <property type="match status" value="1"/>
</dbReference>
<dbReference type="Pfam" id="PF00072">
    <property type="entry name" value="Response_reg"/>
    <property type="match status" value="1"/>
</dbReference>
<name>A0A1I1GHQ7_9GAMM</name>
<dbReference type="Proteomes" id="UP000199046">
    <property type="component" value="Unassembled WGS sequence"/>
</dbReference>
<feature type="domain" description="Response regulatory" evidence="7">
    <location>
        <begin position="30"/>
        <end position="143"/>
    </location>
</feature>
<feature type="domain" description="OmpR/PhoB-type" evidence="8">
    <location>
        <begin position="151"/>
        <end position="245"/>
    </location>
</feature>
<dbReference type="InterPro" id="IPR039420">
    <property type="entry name" value="WalR-like"/>
</dbReference>
<dbReference type="SMART" id="SM00448">
    <property type="entry name" value="REC"/>
    <property type="match status" value="1"/>
</dbReference>
<evidence type="ECO:0000259" key="8">
    <source>
        <dbReference type="PROSITE" id="PS51755"/>
    </source>
</evidence>
<feature type="region of interest" description="Disordered" evidence="6">
    <location>
        <begin position="1"/>
        <end position="24"/>
    </location>
</feature>
<dbReference type="AlphaFoldDB" id="A0A1I1GHQ7"/>
<dbReference type="PANTHER" id="PTHR48111">
    <property type="entry name" value="REGULATOR OF RPOS"/>
    <property type="match status" value="1"/>
</dbReference>
<dbReference type="PROSITE" id="PS50110">
    <property type="entry name" value="RESPONSE_REGULATORY"/>
    <property type="match status" value="1"/>
</dbReference>
<dbReference type="EMBL" id="FOLY01000001">
    <property type="protein sequence ID" value="SFC08710.1"/>
    <property type="molecule type" value="Genomic_DNA"/>
</dbReference>
<dbReference type="GO" id="GO:0006355">
    <property type="term" value="P:regulation of DNA-templated transcription"/>
    <property type="evidence" value="ECO:0007669"/>
    <property type="project" value="InterPro"/>
</dbReference>
<evidence type="ECO:0000313" key="9">
    <source>
        <dbReference type="EMBL" id="SFC08710.1"/>
    </source>
</evidence>
<proteinExistence type="predicted"/>
<keyword evidence="4" id="KW-0597">Phosphoprotein</keyword>
<dbReference type="CDD" id="cd00383">
    <property type="entry name" value="trans_reg_C"/>
    <property type="match status" value="1"/>
</dbReference>
<feature type="DNA-binding region" description="OmpR/PhoB-type" evidence="5">
    <location>
        <begin position="151"/>
        <end position="245"/>
    </location>
</feature>
<dbReference type="GO" id="GO:0005829">
    <property type="term" value="C:cytosol"/>
    <property type="evidence" value="ECO:0007669"/>
    <property type="project" value="TreeGrafter"/>
</dbReference>
<dbReference type="InterPro" id="IPR001789">
    <property type="entry name" value="Sig_transdc_resp-reg_receiver"/>
</dbReference>
<keyword evidence="2 5" id="KW-0238">DNA-binding</keyword>
<dbReference type="PANTHER" id="PTHR48111:SF67">
    <property type="entry name" value="TRANSCRIPTIONAL REGULATORY PROTEIN TCTD"/>
    <property type="match status" value="1"/>
</dbReference>
<evidence type="ECO:0000256" key="4">
    <source>
        <dbReference type="PROSITE-ProRule" id="PRU00169"/>
    </source>
</evidence>
<protein>
    <submittedName>
        <fullName evidence="9">Two component transcriptional regulator, winged helix family</fullName>
    </submittedName>
</protein>
<evidence type="ECO:0000256" key="5">
    <source>
        <dbReference type="PROSITE-ProRule" id="PRU01091"/>
    </source>
</evidence>
<gene>
    <name evidence="9" type="ORF">SAMN05421848_0487</name>
</gene>
<keyword evidence="3" id="KW-0804">Transcription</keyword>
<dbReference type="Gene3D" id="1.10.10.10">
    <property type="entry name" value="Winged helix-like DNA-binding domain superfamily/Winged helix DNA-binding domain"/>
    <property type="match status" value="1"/>
</dbReference>
<dbReference type="CDD" id="cd17624">
    <property type="entry name" value="REC_OmpR_PmrA-like"/>
    <property type="match status" value="1"/>
</dbReference>
<evidence type="ECO:0000313" key="10">
    <source>
        <dbReference type="Proteomes" id="UP000199046"/>
    </source>
</evidence>
<dbReference type="STRING" id="402385.SAMN05421848_0487"/>
<dbReference type="InterPro" id="IPR011006">
    <property type="entry name" value="CheY-like_superfamily"/>
</dbReference>
<dbReference type="InterPro" id="IPR036388">
    <property type="entry name" value="WH-like_DNA-bd_sf"/>
</dbReference>
<organism evidence="9 10">
    <name type="scientific">Kushneria avicenniae</name>
    <dbReference type="NCBI Taxonomy" id="402385"/>
    <lineage>
        <taxon>Bacteria</taxon>
        <taxon>Pseudomonadati</taxon>
        <taxon>Pseudomonadota</taxon>
        <taxon>Gammaproteobacteria</taxon>
        <taxon>Oceanospirillales</taxon>
        <taxon>Halomonadaceae</taxon>
        <taxon>Kushneria</taxon>
    </lineage>
</organism>
<dbReference type="InterPro" id="IPR001867">
    <property type="entry name" value="OmpR/PhoB-type_DNA-bd"/>
</dbReference>
<dbReference type="GO" id="GO:0000976">
    <property type="term" value="F:transcription cis-regulatory region binding"/>
    <property type="evidence" value="ECO:0007669"/>
    <property type="project" value="TreeGrafter"/>
</dbReference>
<dbReference type="SMART" id="SM00862">
    <property type="entry name" value="Trans_reg_C"/>
    <property type="match status" value="1"/>
</dbReference>
<evidence type="ECO:0000256" key="3">
    <source>
        <dbReference type="ARBA" id="ARBA00023163"/>
    </source>
</evidence>
<dbReference type="Pfam" id="PF00486">
    <property type="entry name" value="Trans_reg_C"/>
    <property type="match status" value="1"/>
</dbReference>
<dbReference type="GO" id="GO:0000156">
    <property type="term" value="F:phosphorelay response regulator activity"/>
    <property type="evidence" value="ECO:0007669"/>
    <property type="project" value="TreeGrafter"/>
</dbReference>
<evidence type="ECO:0000256" key="2">
    <source>
        <dbReference type="ARBA" id="ARBA00023125"/>
    </source>
</evidence>
<evidence type="ECO:0000256" key="6">
    <source>
        <dbReference type="SAM" id="MobiDB-lite"/>
    </source>
</evidence>
<keyword evidence="1" id="KW-0805">Transcription regulation</keyword>
<dbReference type="Gene3D" id="3.40.50.2300">
    <property type="match status" value="1"/>
</dbReference>
<feature type="modified residue" description="4-aspartylphosphate" evidence="4">
    <location>
        <position position="79"/>
    </location>
</feature>
<dbReference type="PROSITE" id="PS51755">
    <property type="entry name" value="OMPR_PHOB"/>
    <property type="match status" value="1"/>
</dbReference>
<evidence type="ECO:0000256" key="1">
    <source>
        <dbReference type="ARBA" id="ARBA00023015"/>
    </source>
</evidence>
<sequence>MRALNQYSPLHSEGAELSMQRSEPEPNHMKVLFVEDDLLLGDGVETALRREGHQVTWLTEGESVLAHVEQGQTEAVILDLGLPGIDGMEVLRRIRAAHDIPVLILTARDSLEDRIQGLDAGADDYVLKPFDVDELQARLRAISRRQGGRPQQSIRIGPLHIDHARHEVSWKDRLVKLSRREYTLLHELAQHPGQVFTRPHLEKLLYGCCDEIESNALEVHIHHLRKKLDSNLIVTLRGIGYRLDDTIE</sequence>
<dbReference type="SUPFAM" id="SSF52172">
    <property type="entry name" value="CheY-like"/>
    <property type="match status" value="1"/>
</dbReference>